<dbReference type="RefSeq" id="XP_056067010.1">
    <property type="nucleotide sequence ID" value="XM_056219883.1"/>
</dbReference>
<comment type="caution">
    <text evidence="3">The sequence shown here is derived from an EMBL/GenBank/DDBJ whole genome shotgun (WGS) entry which is preliminary data.</text>
</comment>
<dbReference type="OrthoDB" id="3688067at2759"/>
<dbReference type="EMBL" id="JAPEUX010000008">
    <property type="protein sequence ID" value="KAJ4347210.1"/>
    <property type="molecule type" value="Genomic_DNA"/>
</dbReference>
<reference evidence="3" key="1">
    <citation type="submission" date="2022-10" db="EMBL/GenBank/DDBJ databases">
        <title>Tapping the CABI collections for fungal endophytes: first genome assemblies for Collariella, Neodidymelliopsis, Ascochyta clinopodiicola, Didymella pomorum, Didymosphaeria variabile, Neocosmospora piperis and Neocucurbitaria cava.</title>
        <authorList>
            <person name="Hill R."/>
        </authorList>
    </citation>
    <scope>NUCLEOTIDE SEQUENCE</scope>
    <source>
        <strain evidence="3">IMI 356815</strain>
    </source>
</reference>
<evidence type="ECO:0000313" key="4">
    <source>
        <dbReference type="Proteomes" id="UP001140513"/>
    </source>
</evidence>
<sequence length="559" mass="65335">MKRRRQSSETLGSHPLRKKPRISAAVDDNRTNPTGTRMREVFKYEPLNHNNPSIRLLRFEDDGETSDQIQCVMRHASTEADYICLSYRWGTDKPTHRVTINGKAMYIRKNLYDFLTVQKNKASQSHEKKLVSNPWLWIDALCIDQDNVSERNHQVQQMGNIFARAEQVFIWLGLIDEKDLKITKNQEKEGLLQVKEYDYYLRYSLLNWIRANQYWRRAWILQEVVLAKQAMVILRDEEMRLEDLEKDLWSYKLGHLRLWSRTVISSKMGHSRDLSLIRLIAEVGDRECSKPRDRIFSLLSLCDKGQHLKVDYNISEVELMVEIFNHCKDELCFCSAAVVALTLELQSIELIPVNRTPALQPYFEIDVHLLATGPSIWCHLDFTKYHLRSTKFSASPGMIFNIWQPCDTFRQFSVYWRIPFSCSEKELVWLEPYAGCPKNLVMVLCEYGTDFKVFKKNGRTEALVAARQHSSEPTATEVHAVSKEFRNCQGLEQDRYGERHRFSKEDLKALEIYTVRLSFAVLAKINADAEGTYYGCRTFCSRKKWAGGNFDPPRIVRQD</sequence>
<gene>
    <name evidence="3" type="ORF">N0V89_011149</name>
</gene>
<dbReference type="AlphaFoldDB" id="A0A9W9C653"/>
<dbReference type="Proteomes" id="UP001140513">
    <property type="component" value="Unassembled WGS sequence"/>
</dbReference>
<dbReference type="PANTHER" id="PTHR24148:SF73">
    <property type="entry name" value="HET DOMAIN PROTEIN (AFU_ORTHOLOGUE AFUA_8G01020)"/>
    <property type="match status" value="1"/>
</dbReference>
<dbReference type="InterPro" id="IPR010730">
    <property type="entry name" value="HET"/>
</dbReference>
<evidence type="ECO:0000256" key="1">
    <source>
        <dbReference type="SAM" id="MobiDB-lite"/>
    </source>
</evidence>
<evidence type="ECO:0000313" key="3">
    <source>
        <dbReference type="EMBL" id="KAJ4347210.1"/>
    </source>
</evidence>
<dbReference type="PANTHER" id="PTHR24148">
    <property type="entry name" value="ANKYRIN REPEAT DOMAIN-CONTAINING PROTEIN 39 HOMOLOG-RELATED"/>
    <property type="match status" value="1"/>
</dbReference>
<protein>
    <recommendedName>
        <fullName evidence="2">Heterokaryon incompatibility domain-containing protein</fullName>
    </recommendedName>
</protein>
<feature type="region of interest" description="Disordered" evidence="1">
    <location>
        <begin position="1"/>
        <end position="35"/>
    </location>
</feature>
<dbReference type="Pfam" id="PF06985">
    <property type="entry name" value="HET"/>
    <property type="match status" value="1"/>
</dbReference>
<proteinExistence type="predicted"/>
<feature type="domain" description="Heterokaryon incompatibility" evidence="2">
    <location>
        <begin position="82"/>
        <end position="223"/>
    </location>
</feature>
<accession>A0A9W9C653</accession>
<dbReference type="GeneID" id="80914679"/>
<keyword evidence="4" id="KW-1185">Reference proteome</keyword>
<evidence type="ECO:0000259" key="2">
    <source>
        <dbReference type="Pfam" id="PF06985"/>
    </source>
</evidence>
<organism evidence="3 4">
    <name type="scientific">Didymosphaeria variabile</name>
    <dbReference type="NCBI Taxonomy" id="1932322"/>
    <lineage>
        <taxon>Eukaryota</taxon>
        <taxon>Fungi</taxon>
        <taxon>Dikarya</taxon>
        <taxon>Ascomycota</taxon>
        <taxon>Pezizomycotina</taxon>
        <taxon>Dothideomycetes</taxon>
        <taxon>Pleosporomycetidae</taxon>
        <taxon>Pleosporales</taxon>
        <taxon>Massarineae</taxon>
        <taxon>Didymosphaeriaceae</taxon>
        <taxon>Didymosphaeria</taxon>
    </lineage>
</organism>
<name>A0A9W9C653_9PLEO</name>
<dbReference type="InterPro" id="IPR052895">
    <property type="entry name" value="HetReg/Transcr_Mod"/>
</dbReference>